<dbReference type="GO" id="GO:0005829">
    <property type="term" value="C:cytosol"/>
    <property type="evidence" value="ECO:0007669"/>
    <property type="project" value="TreeGrafter"/>
</dbReference>
<name>A0A344UX35_9ACTN</name>
<dbReference type="GO" id="GO:0003677">
    <property type="term" value="F:DNA binding"/>
    <property type="evidence" value="ECO:0007669"/>
    <property type="project" value="UniProtKB-UniRule"/>
</dbReference>
<accession>A0A344UX35</accession>
<dbReference type="HAMAP" id="MF_00274">
    <property type="entry name" value="DNA_YbaB_EbfC"/>
    <property type="match status" value="1"/>
</dbReference>
<evidence type="ECO:0000256" key="1">
    <source>
        <dbReference type="ARBA" id="ARBA00023125"/>
    </source>
</evidence>
<dbReference type="AlphaFoldDB" id="A0A344UX35"/>
<dbReference type="KEGG" id="acij:JS278_02697"/>
<dbReference type="Gene3D" id="3.30.1310.10">
    <property type="entry name" value="Nucleoid-associated protein YbaB-like domain"/>
    <property type="match status" value="1"/>
</dbReference>
<dbReference type="PANTHER" id="PTHR33449:SF1">
    <property type="entry name" value="NUCLEOID-ASSOCIATED PROTEIN YBAB"/>
    <property type="match status" value="1"/>
</dbReference>
<dbReference type="GO" id="GO:0043590">
    <property type="term" value="C:bacterial nucleoid"/>
    <property type="evidence" value="ECO:0007669"/>
    <property type="project" value="UniProtKB-UniRule"/>
</dbReference>
<keyword evidence="1 2" id="KW-0238">DNA-binding</keyword>
<dbReference type="NCBIfam" id="TIGR00103">
    <property type="entry name" value="DNA_YbaB_EbfC"/>
    <property type="match status" value="1"/>
</dbReference>
<dbReference type="OrthoDB" id="9809370at2"/>
<sequence>MTTPEGGFDMSGFDMNGLLAQAQAVQAQLAQAQQELAAATFDGSAGGGVVTATVNGSGELQSLSIKPEVVDPEDVETLSDLIVAAVRDASAKATAKQADLVPKIPGLGF</sequence>
<keyword evidence="3" id="KW-0175">Coiled coil</keyword>
<keyword evidence="2" id="KW-0963">Cytoplasm</keyword>
<dbReference type="EMBL" id="CP025198">
    <property type="protein sequence ID" value="AXE39833.1"/>
    <property type="molecule type" value="Genomic_DNA"/>
</dbReference>
<reference evidence="4 5" key="1">
    <citation type="submission" date="2017-12" db="EMBL/GenBank/DDBJ databases">
        <title>The whole genome sequence of the Acidipropionibacterium virtanenii sp. nov. type strain JS278.</title>
        <authorList>
            <person name="Laine P."/>
            <person name="Deptula P."/>
            <person name="Varmanen P."/>
            <person name="Auvinen P."/>
        </authorList>
    </citation>
    <scope>NUCLEOTIDE SEQUENCE [LARGE SCALE GENOMIC DNA]</scope>
    <source>
        <strain evidence="4 5">JS278</strain>
    </source>
</reference>
<dbReference type="PANTHER" id="PTHR33449">
    <property type="entry name" value="NUCLEOID-ASSOCIATED PROTEIN YBAB"/>
    <property type="match status" value="1"/>
</dbReference>
<dbReference type="InterPro" id="IPR004401">
    <property type="entry name" value="YbaB/EbfC"/>
</dbReference>
<evidence type="ECO:0000313" key="4">
    <source>
        <dbReference type="EMBL" id="AXE39833.1"/>
    </source>
</evidence>
<comment type="function">
    <text evidence="2">Binds to DNA and alters its conformation. May be involved in regulation of gene expression, nucleoid organization and DNA protection.</text>
</comment>
<dbReference type="Proteomes" id="UP000251995">
    <property type="component" value="Chromosome"/>
</dbReference>
<keyword evidence="5" id="KW-1185">Reference proteome</keyword>
<evidence type="ECO:0000313" key="5">
    <source>
        <dbReference type="Proteomes" id="UP000251995"/>
    </source>
</evidence>
<protein>
    <recommendedName>
        <fullName evidence="2">Nucleoid-associated protein JS278_02697</fullName>
    </recommendedName>
</protein>
<evidence type="ECO:0000256" key="2">
    <source>
        <dbReference type="HAMAP-Rule" id="MF_00274"/>
    </source>
</evidence>
<comment type="similarity">
    <text evidence="2">Belongs to the YbaB/EbfC family.</text>
</comment>
<dbReference type="InterPro" id="IPR036894">
    <property type="entry name" value="YbaB-like_sf"/>
</dbReference>
<dbReference type="Pfam" id="PF02575">
    <property type="entry name" value="YbaB_DNA_bd"/>
    <property type="match status" value="1"/>
</dbReference>
<proteinExistence type="inferred from homology"/>
<dbReference type="RefSeq" id="WP_114045648.1">
    <property type="nucleotide sequence ID" value="NZ_CP025198.1"/>
</dbReference>
<evidence type="ECO:0000256" key="3">
    <source>
        <dbReference type="SAM" id="Coils"/>
    </source>
</evidence>
<organism evidence="4 5">
    <name type="scientific">Acidipropionibacterium virtanenii</name>
    <dbReference type="NCBI Taxonomy" id="2057246"/>
    <lineage>
        <taxon>Bacteria</taxon>
        <taxon>Bacillati</taxon>
        <taxon>Actinomycetota</taxon>
        <taxon>Actinomycetes</taxon>
        <taxon>Propionibacteriales</taxon>
        <taxon>Propionibacteriaceae</taxon>
        <taxon>Acidipropionibacterium</taxon>
    </lineage>
</organism>
<comment type="subcellular location">
    <subcellularLocation>
        <location evidence="2">Cytoplasm</location>
        <location evidence="2">Nucleoid</location>
    </subcellularLocation>
</comment>
<comment type="subunit">
    <text evidence="2">Homodimer.</text>
</comment>
<feature type="coiled-coil region" evidence="3">
    <location>
        <begin position="15"/>
        <end position="42"/>
    </location>
</feature>
<dbReference type="SUPFAM" id="SSF82607">
    <property type="entry name" value="YbaB-like"/>
    <property type="match status" value="1"/>
</dbReference>
<gene>
    <name evidence="4" type="ORF">JS278_02697</name>
</gene>